<reference evidence="2" key="1">
    <citation type="submission" date="2022-11" db="EMBL/GenBank/DDBJ databases">
        <authorList>
            <person name="Hyden B.L."/>
            <person name="Feng K."/>
            <person name="Yates T."/>
            <person name="Jawdy S."/>
            <person name="Smart L.B."/>
            <person name="Muchero W."/>
        </authorList>
    </citation>
    <scope>NUCLEOTIDE SEQUENCE</scope>
    <source>
        <tissue evidence="2">Shoot tip</tissue>
    </source>
</reference>
<keyword evidence="3" id="KW-1185">Reference proteome</keyword>
<dbReference type="EMBL" id="JAPFFK010000017">
    <property type="protein sequence ID" value="KAJ6698721.1"/>
    <property type="molecule type" value="Genomic_DNA"/>
</dbReference>
<protein>
    <recommendedName>
        <fullName evidence="4">Secreted protein</fullName>
    </recommendedName>
</protein>
<sequence length="84" mass="9906">MWFLDFVFLLNCHTTGTWPHICSGLNLFGYPGCWSFCDRTNLTLDCISRICRHFCPDSCWLCNRHREKSSGRNNIPEVQEHRVL</sequence>
<evidence type="ECO:0008006" key="4">
    <source>
        <dbReference type="Google" id="ProtNLM"/>
    </source>
</evidence>
<evidence type="ECO:0000256" key="1">
    <source>
        <dbReference type="SAM" id="SignalP"/>
    </source>
</evidence>
<keyword evidence="1" id="KW-0732">Signal</keyword>
<organism evidence="2 3">
    <name type="scientific">Salix purpurea</name>
    <name type="common">Purple osier willow</name>
    <dbReference type="NCBI Taxonomy" id="77065"/>
    <lineage>
        <taxon>Eukaryota</taxon>
        <taxon>Viridiplantae</taxon>
        <taxon>Streptophyta</taxon>
        <taxon>Embryophyta</taxon>
        <taxon>Tracheophyta</taxon>
        <taxon>Spermatophyta</taxon>
        <taxon>Magnoliopsida</taxon>
        <taxon>eudicotyledons</taxon>
        <taxon>Gunneridae</taxon>
        <taxon>Pentapetalae</taxon>
        <taxon>rosids</taxon>
        <taxon>fabids</taxon>
        <taxon>Malpighiales</taxon>
        <taxon>Salicaceae</taxon>
        <taxon>Saliceae</taxon>
        <taxon>Salix</taxon>
    </lineage>
</organism>
<evidence type="ECO:0000313" key="2">
    <source>
        <dbReference type="EMBL" id="KAJ6698721.1"/>
    </source>
</evidence>
<feature type="signal peptide" evidence="1">
    <location>
        <begin position="1"/>
        <end position="19"/>
    </location>
</feature>
<comment type="caution">
    <text evidence="2">The sequence shown here is derived from an EMBL/GenBank/DDBJ whole genome shotgun (WGS) entry which is preliminary data.</text>
</comment>
<dbReference type="AlphaFoldDB" id="A0A9Q0Q2T4"/>
<dbReference type="OrthoDB" id="361383at2759"/>
<name>A0A9Q0Q2T4_SALPP</name>
<feature type="chain" id="PRO_5040322162" description="Secreted protein" evidence="1">
    <location>
        <begin position="20"/>
        <end position="84"/>
    </location>
</feature>
<proteinExistence type="predicted"/>
<gene>
    <name evidence="2" type="ORF">OIU79_012088</name>
</gene>
<evidence type="ECO:0000313" key="3">
    <source>
        <dbReference type="Proteomes" id="UP001151532"/>
    </source>
</evidence>
<reference evidence="2" key="2">
    <citation type="journal article" date="2023" name="Int. J. Mol. Sci.">
        <title>De Novo Assembly and Annotation of 11 Diverse Shrub Willow (Salix) Genomes Reveals Novel Gene Organization in Sex-Linked Regions.</title>
        <authorList>
            <person name="Hyden B."/>
            <person name="Feng K."/>
            <person name="Yates T.B."/>
            <person name="Jawdy S."/>
            <person name="Cereghino C."/>
            <person name="Smart L.B."/>
            <person name="Muchero W."/>
        </authorList>
    </citation>
    <scope>NUCLEOTIDE SEQUENCE</scope>
    <source>
        <tissue evidence="2">Shoot tip</tissue>
    </source>
</reference>
<accession>A0A9Q0Q2T4</accession>
<dbReference type="Proteomes" id="UP001151532">
    <property type="component" value="Chromosome 6"/>
</dbReference>